<evidence type="ECO:0000313" key="10">
    <source>
        <dbReference type="Proteomes" id="UP001074726"/>
    </source>
</evidence>
<dbReference type="Gene3D" id="1.10.3330.10">
    <property type="entry name" value="Oxo-4-hydroxy-4-carboxy-5-ureidoimidazoline decarboxylase"/>
    <property type="match status" value="1"/>
</dbReference>
<evidence type="ECO:0000256" key="7">
    <source>
        <dbReference type="SAM" id="MobiDB-lite"/>
    </source>
</evidence>
<evidence type="ECO:0000256" key="5">
    <source>
        <dbReference type="ARBA" id="ARBA00022793"/>
    </source>
</evidence>
<keyword evidence="4" id="KW-0659">Purine metabolism</keyword>
<evidence type="ECO:0000256" key="6">
    <source>
        <dbReference type="ARBA" id="ARBA00023239"/>
    </source>
</evidence>
<dbReference type="GO" id="GO:0051997">
    <property type="term" value="F:2-oxo-4-hydroxy-4-carboxy-5-ureidoimidazoline decarboxylase activity"/>
    <property type="evidence" value="ECO:0007669"/>
    <property type="project" value="UniProtKB-EC"/>
</dbReference>
<reference evidence="9" key="1">
    <citation type="submission" date="2022-08" db="EMBL/GenBank/DDBJ databases">
        <title>Genome sequencing of Nocardioides sp. STR2.</title>
        <authorList>
            <person name="So Y."/>
        </authorList>
    </citation>
    <scope>NUCLEOTIDE SEQUENCE</scope>
    <source>
        <strain evidence="9">STR2</strain>
    </source>
</reference>
<feature type="domain" description="Oxo-4-hydroxy-4-carboxy-5-ureidoimidazoline decarboxylase" evidence="8">
    <location>
        <begin position="7"/>
        <end position="160"/>
    </location>
</feature>
<dbReference type="InterPro" id="IPR018020">
    <property type="entry name" value="OHCU_decarboxylase"/>
</dbReference>
<dbReference type="InterPro" id="IPR017595">
    <property type="entry name" value="OHCU_decarboxylase-2"/>
</dbReference>
<dbReference type="NCBIfam" id="NF010372">
    <property type="entry name" value="PRK13798.1"/>
    <property type="match status" value="1"/>
</dbReference>
<evidence type="ECO:0000259" key="8">
    <source>
        <dbReference type="Pfam" id="PF09349"/>
    </source>
</evidence>
<keyword evidence="10" id="KW-1185">Reference proteome</keyword>
<gene>
    <name evidence="9" type="primary">uraD</name>
    <name evidence="9" type="ORF">NYO98_02865</name>
</gene>
<evidence type="ECO:0000256" key="4">
    <source>
        <dbReference type="ARBA" id="ARBA00022631"/>
    </source>
</evidence>
<keyword evidence="6 9" id="KW-0456">Lyase</keyword>
<proteinExistence type="predicted"/>
<dbReference type="PANTHER" id="PTHR43466:SF1">
    <property type="entry name" value="2-OXO-4-HYDROXY-4-CARBOXY-5-UREIDOIMIDAZOLINE DECARBOXYLASE-RELATED"/>
    <property type="match status" value="1"/>
</dbReference>
<accession>A0ABT4C8C8</accession>
<feature type="region of interest" description="Disordered" evidence="7">
    <location>
        <begin position="70"/>
        <end position="97"/>
    </location>
</feature>
<organism evidence="9 10">
    <name type="scientific">Nocardioides pini</name>
    <dbReference type="NCBI Taxonomy" id="2975053"/>
    <lineage>
        <taxon>Bacteria</taxon>
        <taxon>Bacillati</taxon>
        <taxon>Actinomycetota</taxon>
        <taxon>Actinomycetes</taxon>
        <taxon>Propionibacteriales</taxon>
        <taxon>Nocardioidaceae</taxon>
        <taxon>Nocardioides</taxon>
    </lineage>
</organism>
<evidence type="ECO:0000256" key="1">
    <source>
        <dbReference type="ARBA" id="ARBA00001163"/>
    </source>
</evidence>
<evidence type="ECO:0000313" key="9">
    <source>
        <dbReference type="EMBL" id="MCY4725205.1"/>
    </source>
</evidence>
<evidence type="ECO:0000256" key="3">
    <source>
        <dbReference type="ARBA" id="ARBA00012257"/>
    </source>
</evidence>
<dbReference type="SUPFAM" id="SSF158694">
    <property type="entry name" value="UraD-Like"/>
    <property type="match status" value="1"/>
</dbReference>
<dbReference type="Proteomes" id="UP001074726">
    <property type="component" value="Unassembled WGS sequence"/>
</dbReference>
<sequence length="172" mass="19145">MNVARFNAAGAEDARRLLLTCLDAPQWADRVLAGRPYDTVGQVEAGMVAASATISDEELEQALARHPRIGERADADRHDAAHSTREQSGVDRDDTDLKRRLEEGNRAYEDRFGRVFIVRAAGRSGEEILEHLHQRLANDAELERAATIDQLTQIAVLRMRQLMEETDPEGAS</sequence>
<comment type="caution">
    <text evidence="9">The sequence shown here is derived from an EMBL/GenBank/DDBJ whole genome shotgun (WGS) entry which is preliminary data.</text>
</comment>
<name>A0ABT4C8C8_9ACTN</name>
<comment type="pathway">
    <text evidence="2">Purine metabolism; urate degradation; (S)-allantoin from urate: step 3/3.</text>
</comment>
<keyword evidence="5" id="KW-0210">Decarboxylase</keyword>
<evidence type="ECO:0000256" key="2">
    <source>
        <dbReference type="ARBA" id="ARBA00004754"/>
    </source>
</evidence>
<dbReference type="EMBL" id="JAPPUX010000001">
    <property type="protein sequence ID" value="MCY4725205.1"/>
    <property type="molecule type" value="Genomic_DNA"/>
</dbReference>
<dbReference type="NCBIfam" id="TIGR03180">
    <property type="entry name" value="UraD_2"/>
    <property type="match status" value="1"/>
</dbReference>
<protein>
    <recommendedName>
        <fullName evidence="3">2-oxo-4-hydroxy-4-carboxy-5-ureidoimidazoline decarboxylase</fullName>
        <ecNumber evidence="3">4.1.1.97</ecNumber>
    </recommendedName>
</protein>
<comment type="catalytic activity">
    <reaction evidence="1">
        <text>5-hydroxy-2-oxo-4-ureido-2,5-dihydro-1H-imidazole-5-carboxylate + H(+) = (S)-allantoin + CO2</text>
        <dbReference type="Rhea" id="RHEA:26301"/>
        <dbReference type="ChEBI" id="CHEBI:15378"/>
        <dbReference type="ChEBI" id="CHEBI:15678"/>
        <dbReference type="ChEBI" id="CHEBI:16526"/>
        <dbReference type="ChEBI" id="CHEBI:58639"/>
        <dbReference type="EC" id="4.1.1.97"/>
    </reaction>
</comment>
<dbReference type="EC" id="4.1.1.97" evidence="3"/>
<dbReference type="Pfam" id="PF09349">
    <property type="entry name" value="OHCU_decarbox"/>
    <property type="match status" value="1"/>
</dbReference>
<dbReference type="InterPro" id="IPR036778">
    <property type="entry name" value="OHCU_decarboxylase_sf"/>
</dbReference>
<dbReference type="PANTHER" id="PTHR43466">
    <property type="entry name" value="2-OXO-4-HYDROXY-4-CARBOXY-5-UREIDOIMIDAZOLINE DECARBOXYLASE-RELATED"/>
    <property type="match status" value="1"/>
</dbReference>
<dbReference type="RefSeq" id="WP_268110010.1">
    <property type="nucleotide sequence ID" value="NZ_JAPPUX010000001.1"/>
</dbReference>